<dbReference type="Proteomes" id="UP000886667">
    <property type="component" value="Unassembled WGS sequence"/>
</dbReference>
<comment type="caution">
    <text evidence="1">The sequence shown here is derived from an EMBL/GenBank/DDBJ whole genome shotgun (WGS) entry which is preliminary data.</text>
</comment>
<accession>A0A9E4P4P1</accession>
<proteinExistence type="predicted"/>
<dbReference type="AlphaFoldDB" id="A0A9E4P4P1"/>
<evidence type="ECO:0000313" key="1">
    <source>
        <dbReference type="EMBL" id="MCG7947268.1"/>
    </source>
</evidence>
<sequence length="65" mass="7226">MDRTITYLKEGHFADAIVITGDLLKQPIAEDSQKLLTVVKCYLKDIQKLGVLPDNGSPEQIIQSL</sequence>
<organism evidence="1 2">
    <name type="scientific">Candidatus Thiodiazotropha taylori</name>
    <dbReference type="NCBI Taxonomy" id="2792791"/>
    <lineage>
        <taxon>Bacteria</taxon>
        <taxon>Pseudomonadati</taxon>
        <taxon>Pseudomonadota</taxon>
        <taxon>Gammaproteobacteria</taxon>
        <taxon>Chromatiales</taxon>
        <taxon>Sedimenticolaceae</taxon>
        <taxon>Candidatus Thiodiazotropha</taxon>
    </lineage>
</organism>
<evidence type="ECO:0000313" key="2">
    <source>
        <dbReference type="Proteomes" id="UP000886667"/>
    </source>
</evidence>
<gene>
    <name evidence="1" type="ORF">JAZ07_13065</name>
</gene>
<dbReference type="EMBL" id="JAEPCM010000455">
    <property type="protein sequence ID" value="MCG7947268.1"/>
    <property type="molecule type" value="Genomic_DNA"/>
</dbReference>
<name>A0A9E4P4P1_9GAMM</name>
<protein>
    <submittedName>
        <fullName evidence="1">Uncharacterized protein</fullName>
    </submittedName>
</protein>
<reference evidence="1" key="1">
    <citation type="journal article" date="2021" name="Proc. Natl. Acad. Sci. U.S.A.">
        <title>Global biogeography of chemosynthetic symbionts reveals both localized and globally distributed symbiont groups. .</title>
        <authorList>
            <person name="Osvatic J.T."/>
            <person name="Wilkins L.G.E."/>
            <person name="Leibrecht L."/>
            <person name="Leray M."/>
            <person name="Zauner S."/>
            <person name="Polzin J."/>
            <person name="Camacho Y."/>
            <person name="Gros O."/>
            <person name="van Gils J.A."/>
            <person name="Eisen J.A."/>
            <person name="Petersen J.M."/>
            <person name="Yuen B."/>
        </authorList>
    </citation>
    <scope>NUCLEOTIDE SEQUENCE</scope>
    <source>
        <strain evidence="1">MAGclacostrist064TRANS</strain>
    </source>
</reference>